<evidence type="ECO:0008006" key="4">
    <source>
        <dbReference type="Google" id="ProtNLM"/>
    </source>
</evidence>
<evidence type="ECO:0000313" key="2">
    <source>
        <dbReference type="EMBL" id="SFE01058.1"/>
    </source>
</evidence>
<organism evidence="2 3">
    <name type="scientific">Paracidovorax konjaci</name>
    <dbReference type="NCBI Taxonomy" id="32040"/>
    <lineage>
        <taxon>Bacteria</taxon>
        <taxon>Pseudomonadati</taxon>
        <taxon>Pseudomonadota</taxon>
        <taxon>Betaproteobacteria</taxon>
        <taxon>Burkholderiales</taxon>
        <taxon>Comamonadaceae</taxon>
        <taxon>Paracidovorax</taxon>
    </lineage>
</organism>
<accession>A0A1I1X371</accession>
<dbReference type="SUPFAM" id="SSF56349">
    <property type="entry name" value="DNA breaking-rejoining enzymes"/>
    <property type="match status" value="1"/>
</dbReference>
<keyword evidence="1" id="KW-0233">DNA recombination</keyword>
<gene>
    <name evidence="2" type="ORF">SAMN04489710_111145</name>
</gene>
<dbReference type="GO" id="GO:0003677">
    <property type="term" value="F:DNA binding"/>
    <property type="evidence" value="ECO:0007669"/>
    <property type="project" value="InterPro"/>
</dbReference>
<dbReference type="Gene3D" id="1.10.443.10">
    <property type="entry name" value="Intergrase catalytic core"/>
    <property type="match status" value="1"/>
</dbReference>
<dbReference type="Proteomes" id="UP000199517">
    <property type="component" value="Unassembled WGS sequence"/>
</dbReference>
<dbReference type="InterPro" id="IPR011010">
    <property type="entry name" value="DNA_brk_join_enz"/>
</dbReference>
<evidence type="ECO:0000256" key="1">
    <source>
        <dbReference type="ARBA" id="ARBA00023172"/>
    </source>
</evidence>
<dbReference type="AlphaFoldDB" id="A0A1I1X371"/>
<dbReference type="STRING" id="32040.SAMN04489710_111145"/>
<dbReference type="GO" id="GO:0006310">
    <property type="term" value="P:DNA recombination"/>
    <property type="evidence" value="ECO:0007669"/>
    <property type="project" value="UniProtKB-KW"/>
</dbReference>
<sequence length="545" mass="60840">MVRDLKVAAVIHSNYPALIKNARVAQDAVDPKTAKARIEELAKIFSAAVKKASKRGAPVSRLQDISFSLLKEVIAEHPGRGAHLKRALKLISAPYIQKNLSGPLQWQLVDIEKSSIRWPESNDGGGIEPLPDVYFLAIQGYCIAAVRDFKVAAGLPLLCTEVPKLGSLAHDDDLLKLQAAIEAVLREQPKGQDECAKFRSNFGCTVDGIEELIADAQCAAIMILLIFTGMRETETKFVLDGSLSYERGYWFIKSKVVKQKKKDSPISEGWLAIDLVRDAYEVLSYFCLFTKNKYLFSSPFGRFAVKHRGYSLGTLNIKLSRWLKRVKVEEKYTSWKFSVHQCRETLVAQLANQQVKLPFISIQLKHFHSRFNSMPNEVTAGYGNYRTQLMTSVATRLPKAREFMVKDMYGENAKFAGGGGDTHKVRVDAFFAGGGMYGEARERYLEMLARRSARFQPTSIGGCVKNFDLPIQDEAPPCYGDYECDPDCQSHVITERGGLALRARRAHALGKAQNESNPQFKVIWMGLADKLGRHVAKLDGGQHAE</sequence>
<keyword evidence="3" id="KW-1185">Reference proteome</keyword>
<reference evidence="3" key="1">
    <citation type="submission" date="2016-10" db="EMBL/GenBank/DDBJ databases">
        <authorList>
            <person name="Varghese N."/>
            <person name="Submissions S."/>
        </authorList>
    </citation>
    <scope>NUCLEOTIDE SEQUENCE [LARGE SCALE GENOMIC DNA]</scope>
    <source>
        <strain evidence="3">DSM 7481</strain>
    </source>
</reference>
<dbReference type="EMBL" id="FOMQ01000011">
    <property type="protein sequence ID" value="SFE01058.1"/>
    <property type="molecule type" value="Genomic_DNA"/>
</dbReference>
<proteinExistence type="predicted"/>
<protein>
    <recommendedName>
        <fullName evidence="4">Phage integrase family protein</fullName>
    </recommendedName>
</protein>
<dbReference type="GO" id="GO:0015074">
    <property type="term" value="P:DNA integration"/>
    <property type="evidence" value="ECO:0007669"/>
    <property type="project" value="InterPro"/>
</dbReference>
<dbReference type="InterPro" id="IPR013762">
    <property type="entry name" value="Integrase-like_cat_sf"/>
</dbReference>
<evidence type="ECO:0000313" key="3">
    <source>
        <dbReference type="Proteomes" id="UP000199517"/>
    </source>
</evidence>
<name>A0A1I1X371_9BURK</name>